<protein>
    <submittedName>
        <fullName evidence="1">Uncharacterized protein</fullName>
    </submittedName>
</protein>
<dbReference type="AlphaFoldDB" id="A0A2P2QEA4"/>
<evidence type="ECO:0000313" key="1">
    <source>
        <dbReference type="EMBL" id="MBX65333.1"/>
    </source>
</evidence>
<dbReference type="EMBL" id="GGEC01084849">
    <property type="protein sequence ID" value="MBX65333.1"/>
    <property type="molecule type" value="Transcribed_RNA"/>
</dbReference>
<reference evidence="1" key="1">
    <citation type="submission" date="2018-02" db="EMBL/GenBank/DDBJ databases">
        <title>Rhizophora mucronata_Transcriptome.</title>
        <authorList>
            <person name="Meera S.P."/>
            <person name="Sreeshan A."/>
            <person name="Augustine A."/>
        </authorList>
    </citation>
    <scope>NUCLEOTIDE SEQUENCE</scope>
    <source>
        <tissue evidence="1">Leaf</tissue>
    </source>
</reference>
<name>A0A2P2QEA4_RHIMU</name>
<sequence length="24" mass="2833">MELTVHRLPIVQKMDPHSCDQLNQ</sequence>
<accession>A0A2P2QEA4</accession>
<organism evidence="1">
    <name type="scientific">Rhizophora mucronata</name>
    <name type="common">Asiatic mangrove</name>
    <dbReference type="NCBI Taxonomy" id="61149"/>
    <lineage>
        <taxon>Eukaryota</taxon>
        <taxon>Viridiplantae</taxon>
        <taxon>Streptophyta</taxon>
        <taxon>Embryophyta</taxon>
        <taxon>Tracheophyta</taxon>
        <taxon>Spermatophyta</taxon>
        <taxon>Magnoliopsida</taxon>
        <taxon>eudicotyledons</taxon>
        <taxon>Gunneridae</taxon>
        <taxon>Pentapetalae</taxon>
        <taxon>rosids</taxon>
        <taxon>fabids</taxon>
        <taxon>Malpighiales</taxon>
        <taxon>Rhizophoraceae</taxon>
        <taxon>Rhizophora</taxon>
    </lineage>
</organism>
<proteinExistence type="predicted"/>